<dbReference type="AlphaFoldDB" id="A0ABD1L4W4"/>
<evidence type="ECO:0000313" key="2">
    <source>
        <dbReference type="EMBL" id="KAL2318546.1"/>
    </source>
</evidence>
<protein>
    <recommendedName>
        <fullName evidence="4">Reverse transcriptase zinc-binding domain-containing protein</fullName>
    </recommendedName>
</protein>
<keyword evidence="3" id="KW-1185">Reference proteome</keyword>
<evidence type="ECO:0000256" key="1">
    <source>
        <dbReference type="SAM" id="MobiDB-lite"/>
    </source>
</evidence>
<evidence type="ECO:0000313" key="3">
    <source>
        <dbReference type="Proteomes" id="UP001603857"/>
    </source>
</evidence>
<gene>
    <name evidence="2" type="ORF">Fmac_032422</name>
</gene>
<name>A0ABD1L4W4_9FABA</name>
<feature type="region of interest" description="Disordered" evidence="1">
    <location>
        <begin position="335"/>
        <end position="372"/>
    </location>
</feature>
<reference evidence="2 3" key="1">
    <citation type="submission" date="2024-08" db="EMBL/GenBank/DDBJ databases">
        <title>Insights into the chromosomal genome structure of Flemingia macrophylla.</title>
        <authorList>
            <person name="Ding Y."/>
            <person name="Zhao Y."/>
            <person name="Bi W."/>
            <person name="Wu M."/>
            <person name="Zhao G."/>
            <person name="Gong Y."/>
            <person name="Li W."/>
            <person name="Zhang P."/>
        </authorList>
    </citation>
    <scope>NUCLEOTIDE SEQUENCE [LARGE SCALE GENOMIC DNA]</scope>
    <source>
        <strain evidence="2">DYQJB</strain>
        <tissue evidence="2">Leaf</tissue>
    </source>
</reference>
<feature type="compositionally biased region" description="Basic and acidic residues" evidence="1">
    <location>
        <begin position="354"/>
        <end position="372"/>
    </location>
</feature>
<sequence>MRSARNLYTRSVRNLDTRLTRNLDDEVDHVRLGNSANSIIDHTRSAQNLVGYITSSLEPNKVKRLTSRYKTETNKSTQNLRGTSSTLEIQSIPAILLSHSLPKDSMTWRHSRSGQYTVKFANYFVMEKLISNHVLHVPGNWSLISKLNIPLRMKILLWRLLRGCLPIRQCLQSKGILCDISCEQYRRRVEKTDEKKVESVVPNRLVTKQGHWQHHRFPRRNTTSWLPWAQQASALPNELHCGEWRCLGLSPVRRGAPWPPLAASSKGGLLKRRGEGRRKWSGGWGERKGASGVGGGKGVAGFFEGSEGILFNLVKSEPNHSGALVHGIQARSEYSFLPPGKKPPPLLASQVSPKGKEDKQSEEAKNENERYENGLALTGGVGGKIEAEEALGGAGAGGAVLIGEGSGVDGGVGTAVGDVADGRASESEIAERVEIQSHLEKLHRRMEKARSLIEEEWEKPSYERDVEYILSLEDTLEQLRNECADLTAPFTSDVRQPKTL</sequence>
<dbReference type="EMBL" id="JBGMDY010000011">
    <property type="protein sequence ID" value="KAL2318546.1"/>
    <property type="molecule type" value="Genomic_DNA"/>
</dbReference>
<comment type="caution">
    <text evidence="2">The sequence shown here is derived from an EMBL/GenBank/DDBJ whole genome shotgun (WGS) entry which is preliminary data.</text>
</comment>
<organism evidence="2 3">
    <name type="scientific">Flemingia macrophylla</name>
    <dbReference type="NCBI Taxonomy" id="520843"/>
    <lineage>
        <taxon>Eukaryota</taxon>
        <taxon>Viridiplantae</taxon>
        <taxon>Streptophyta</taxon>
        <taxon>Embryophyta</taxon>
        <taxon>Tracheophyta</taxon>
        <taxon>Spermatophyta</taxon>
        <taxon>Magnoliopsida</taxon>
        <taxon>eudicotyledons</taxon>
        <taxon>Gunneridae</taxon>
        <taxon>Pentapetalae</taxon>
        <taxon>rosids</taxon>
        <taxon>fabids</taxon>
        <taxon>Fabales</taxon>
        <taxon>Fabaceae</taxon>
        <taxon>Papilionoideae</taxon>
        <taxon>50 kb inversion clade</taxon>
        <taxon>NPAAA clade</taxon>
        <taxon>indigoferoid/millettioid clade</taxon>
        <taxon>Phaseoleae</taxon>
        <taxon>Flemingia</taxon>
    </lineage>
</organism>
<evidence type="ECO:0008006" key="4">
    <source>
        <dbReference type="Google" id="ProtNLM"/>
    </source>
</evidence>
<proteinExistence type="predicted"/>
<accession>A0ABD1L4W4</accession>
<dbReference type="Proteomes" id="UP001603857">
    <property type="component" value="Unassembled WGS sequence"/>
</dbReference>